<feature type="compositionally biased region" description="Polar residues" evidence="1">
    <location>
        <begin position="398"/>
        <end position="424"/>
    </location>
</feature>
<keyword evidence="3" id="KW-1185">Reference proteome</keyword>
<sequence length="683" mass="73380">MEHATEPSPLPAKLRWRPYADRNSLKSKKSKKASEQKPQQDQQQQQEKRKAHSAQDVDVKALAHKVRETKQRAPVAVQLQWEEAETIESMSHGGHPHTRQHHHNHRRPIPSDTVSTVSTPSSSDCNMSSLPSPPLSSSPIFTTLALLESTGEGTGLGKIKATVPGLTGDGLSLPTIESNNVYQVALNALLENHRKNQILDAKQAPLLALTSVPAPISITSPPLMLTDLVPSHSVFPIRGDRLTSSGLLGIASIDDLLASCGYKDNGKDNRSSRTQTAANAFASPATTDKSSLQSSPLHGMADDLIHQRFSSPSLLDISFDMLVAHTSELLTETDSKQLLLQQHEAQRQETHDRMEHLSVSPALSSASTITNSFTDMIHDLASPFLRHASHNDPLINGNDDSTSWPSLFPNSAEDGSSHGSFDNPNLAKISTQICQPFDTKVSSAQQVSGPSITPSPFLENISADSSPTLMAQLDLSQEELDPEWLSFLDDSSPILGDMDSELSKGLSSENENTPLSPMKAQSQTPVSPKSSSSLEAVGNWANNFLKSNAMAPTGHRGYPSAGTMGSLGSAGGLVRAFQGSSSFQQRSNFHTKASSRTAMATPTASTVSSKALPENKSRVTSTPKHSESTKNQQSSRSAVAQTTNNSKTEVKTQPSAIDIKNDKEAEGLSGLIGLFRGLWKGKD</sequence>
<organism evidence="2 3">
    <name type="scientific">Lobosporangium transversale</name>
    <dbReference type="NCBI Taxonomy" id="64571"/>
    <lineage>
        <taxon>Eukaryota</taxon>
        <taxon>Fungi</taxon>
        <taxon>Fungi incertae sedis</taxon>
        <taxon>Mucoromycota</taxon>
        <taxon>Mortierellomycotina</taxon>
        <taxon>Mortierellomycetes</taxon>
        <taxon>Mortierellales</taxon>
        <taxon>Mortierellaceae</taxon>
        <taxon>Lobosporangium</taxon>
    </lineage>
</organism>
<dbReference type="InParanoid" id="A0A1Y2GT81"/>
<feature type="compositionally biased region" description="Low complexity" evidence="1">
    <location>
        <begin position="521"/>
        <end position="533"/>
    </location>
</feature>
<feature type="compositionally biased region" description="Polar residues" evidence="1">
    <location>
        <begin position="618"/>
        <end position="655"/>
    </location>
</feature>
<comment type="caution">
    <text evidence="2">The sequence shown here is derived from an EMBL/GenBank/DDBJ whole genome shotgun (WGS) entry which is preliminary data.</text>
</comment>
<feature type="compositionally biased region" description="Low complexity" evidence="1">
    <location>
        <begin position="36"/>
        <end position="45"/>
    </location>
</feature>
<feature type="region of interest" description="Disordered" evidence="1">
    <location>
        <begin position="90"/>
        <end position="135"/>
    </location>
</feature>
<dbReference type="Proteomes" id="UP000193648">
    <property type="component" value="Unassembled WGS sequence"/>
</dbReference>
<evidence type="ECO:0000313" key="2">
    <source>
        <dbReference type="EMBL" id="ORZ19940.1"/>
    </source>
</evidence>
<feature type="region of interest" description="Disordered" evidence="1">
    <location>
        <begin position="1"/>
        <end position="57"/>
    </location>
</feature>
<feature type="region of interest" description="Disordered" evidence="1">
    <location>
        <begin position="396"/>
        <end position="424"/>
    </location>
</feature>
<feature type="compositionally biased region" description="Basic residues" evidence="1">
    <location>
        <begin position="94"/>
        <end position="108"/>
    </location>
</feature>
<evidence type="ECO:0000313" key="3">
    <source>
        <dbReference type="Proteomes" id="UP000193648"/>
    </source>
</evidence>
<reference evidence="2 3" key="1">
    <citation type="submission" date="2016-07" db="EMBL/GenBank/DDBJ databases">
        <title>Pervasive Adenine N6-methylation of Active Genes in Fungi.</title>
        <authorList>
            <consortium name="DOE Joint Genome Institute"/>
            <person name="Mondo S.J."/>
            <person name="Dannebaum R.O."/>
            <person name="Kuo R.C."/>
            <person name="Labutti K."/>
            <person name="Haridas S."/>
            <person name="Kuo A."/>
            <person name="Salamov A."/>
            <person name="Ahrendt S.R."/>
            <person name="Lipzen A."/>
            <person name="Sullivan W."/>
            <person name="Andreopoulos W.B."/>
            <person name="Clum A."/>
            <person name="Lindquist E."/>
            <person name="Daum C."/>
            <person name="Ramamoorthy G.K."/>
            <person name="Gryganskyi A."/>
            <person name="Culley D."/>
            <person name="Magnuson J.K."/>
            <person name="James T.Y."/>
            <person name="O'Malley M.A."/>
            <person name="Stajich J.E."/>
            <person name="Spatafora J.W."/>
            <person name="Visel A."/>
            <person name="Grigoriev I.V."/>
        </authorList>
    </citation>
    <scope>NUCLEOTIDE SEQUENCE [LARGE SCALE GENOMIC DNA]</scope>
    <source>
        <strain evidence="2 3">NRRL 3116</strain>
    </source>
</reference>
<accession>A0A1Y2GT81</accession>
<dbReference type="GeneID" id="33565564"/>
<dbReference type="AlphaFoldDB" id="A0A1Y2GT81"/>
<feature type="compositionally biased region" description="Polar residues" evidence="1">
    <location>
        <begin position="505"/>
        <end position="515"/>
    </location>
</feature>
<feature type="compositionally biased region" description="Polar residues" evidence="1">
    <location>
        <begin position="440"/>
        <end position="454"/>
    </location>
</feature>
<feature type="region of interest" description="Disordered" evidence="1">
    <location>
        <begin position="581"/>
        <end position="663"/>
    </location>
</feature>
<dbReference type="OrthoDB" id="2421413at2759"/>
<evidence type="ECO:0000256" key="1">
    <source>
        <dbReference type="SAM" id="MobiDB-lite"/>
    </source>
</evidence>
<feature type="compositionally biased region" description="Low complexity" evidence="1">
    <location>
        <begin position="110"/>
        <end position="130"/>
    </location>
</feature>
<gene>
    <name evidence="2" type="ORF">BCR41DRAFT_351018</name>
</gene>
<feature type="compositionally biased region" description="Polar residues" evidence="1">
    <location>
        <begin position="581"/>
        <end position="609"/>
    </location>
</feature>
<feature type="region of interest" description="Disordered" evidence="1">
    <location>
        <begin position="496"/>
        <end position="534"/>
    </location>
</feature>
<protein>
    <submittedName>
        <fullName evidence="2">Uncharacterized protein</fullName>
    </submittedName>
</protein>
<dbReference type="EMBL" id="MCFF01000013">
    <property type="protein sequence ID" value="ORZ19940.1"/>
    <property type="molecule type" value="Genomic_DNA"/>
</dbReference>
<feature type="region of interest" description="Disordered" evidence="1">
    <location>
        <begin position="440"/>
        <end position="460"/>
    </location>
</feature>
<proteinExistence type="predicted"/>
<name>A0A1Y2GT81_9FUNG</name>
<dbReference type="RefSeq" id="XP_021882480.1">
    <property type="nucleotide sequence ID" value="XM_022023720.1"/>
</dbReference>